<dbReference type="VEuPathDB" id="TriTrypDB:LdBPK_170560.1"/>
<evidence type="ECO:0000313" key="2">
    <source>
        <dbReference type="EMBL" id="AYU77814.1"/>
    </source>
</evidence>
<reference evidence="2 3" key="1">
    <citation type="journal article" date="2018" name="Sci. Rep.">
        <title>A complete Leishmania donovani reference genome identifies novel genetic variations associated with virulence.</title>
        <authorList>
            <person name="Lypaczewski P."/>
            <person name="Hoshizaki J."/>
            <person name="Zhang W.-W."/>
            <person name="McCall L.-I."/>
            <person name="Torcivia-Rodriguez J."/>
            <person name="Simonyan V."/>
            <person name="Kaur A."/>
            <person name="Dewar K."/>
            <person name="Matlashewski G."/>
        </authorList>
    </citation>
    <scope>NUCLEOTIDE SEQUENCE [LARGE SCALE GENOMIC DNA]</scope>
    <source>
        <strain evidence="2 3">LdCL</strain>
    </source>
</reference>
<dbReference type="EMBL" id="CP029516">
    <property type="protein sequence ID" value="AYU77814.1"/>
    <property type="molecule type" value="Genomic_DNA"/>
</dbReference>
<feature type="compositionally biased region" description="Polar residues" evidence="1">
    <location>
        <begin position="38"/>
        <end position="49"/>
    </location>
</feature>
<sequence>MPAPETPLLGEEAASPPPRPPPRSCMREGNHRHDKSSAGDSQRATTSDGHPTPPERMLELHSEDAVTPKRFASRSHQNDEALATFGHSEADRDADGGAEEARAATNLDHKAMLATAQLHNATNMILPPSVLQPGATEGLVTMAAAKSPRGRDNRAGGDDLWDRGPSNRLGAAKAAAEATRTATQADLDGAIQVDTTAAADKKEEESEDEDENGLFQETVLFMNNNFHSLSSMRCTPAKTPQQPSQETVVGSAIQTPHMPRSLEVTPVKTLSTGREMSGEGDAAGHLNQAEAGAASSDSRRFPAADTTASACCTVCVSPATTVNTHVPAAPASPLPTPQQCCCPDPCASTFAAAATTTAPTTPAASEYFFIDNHDGTAYLADASLQLDGSYVLGQTILLARSSATSEASPISAARRNAAGAESPVVRLQSNADLPQQRAKLAHRPLRSARLTEVLSASMAAPFSPNSPAPHPIQSGAASPVSPSIARVLCRSAAPSRDNSSRPVASAPACRLLPSSFGDSFCFDQTLLVPLDESADAGRSAVIADASLVTDRSYRSSAPARWEACASPTVVTPALSSAAVSFRTFQAGTERRERGVPRFSPSCPAASLSVSRASPVPDAPIAAEQLASQQARATREKRSLRSDQDVIYLIPPDAVTETMTPDDITSQGWIPVQVVDVLPSAAATTATAAGDDGRSRSCIVGGGAESPLPKNPSTTTAAARVSSQGACADEFEREQSLSRRSYDGHGGGALPIFTPASTLSASTLECINRRLTYSISRWASVRQHFDAASQSDADGASGANLAGNMALPLATPLCFAGHPHEQHHSNTGGSIQREASSLCWGNEKAFSGSFGAFATEPTSDSHSPVPVPPELSETPQRAQSPSRCTAASIPIAPLQRGRPVGAAGADEDDTGDAAYVDWSSLLTSMRYHRPSTVGAATSESHANEGSLSIPLTSSASAILGTGALPPASGGRHAGGAATRAVAVHHATQQAPQHLRAPHPRRMSATAFSYGTASSSVSVQAFGEHSQRMPTGAVLPLSNAAGAAGNSSFRTTYCCNRTSTTSTETASLNPGFGGGDCPGSSSVSAAGLPLSRGALPHHHPHHQHSYSQQRAGMVRIHSTGSLPAERFTAEAAAMSVSGAAPRSGAVSRNSILHRNRYASPHQQQYLRWTEATALAGAGPATVCGRRAAATAGFLVPDTSVFLPWAPLTITPEGSVNLGGSDATGRRSGAAATTAAPASYVPMTLMPFTSSAETSTTTTTNSTTCDAVSTREVVHQIADDLTRGDTVLSPETLRTLNTAVAAAMEMTVNQLQESLYAASTATESEPVPLAPNADATTPAVPSFPHAFKQDDEAHKENCAARFRISCNPARAAVAADSVQRSRSASATRPLGCQEGSATNIAVRLSSKARSPSNPAQPGGAPLLGQQLPQ</sequence>
<proteinExistence type="predicted"/>
<evidence type="ECO:0000313" key="3">
    <source>
        <dbReference type="Proteomes" id="UP000274082"/>
    </source>
</evidence>
<dbReference type="Proteomes" id="UP000274082">
    <property type="component" value="Chromosome 17"/>
</dbReference>
<feature type="region of interest" description="Disordered" evidence="1">
    <location>
        <begin position="850"/>
        <end position="907"/>
    </location>
</feature>
<feature type="compositionally biased region" description="Basic and acidic residues" evidence="1">
    <location>
        <begin position="25"/>
        <end position="37"/>
    </location>
</feature>
<feature type="compositionally biased region" description="Polar residues" evidence="1">
    <location>
        <begin position="872"/>
        <end position="884"/>
    </location>
</feature>
<gene>
    <name evidence="2" type="ORF">LdCL_170011000</name>
</gene>
<accession>A0A3S7WUF2</accession>
<feature type="compositionally biased region" description="Basic and acidic residues" evidence="1">
    <location>
        <begin position="88"/>
        <end position="101"/>
    </location>
</feature>
<keyword evidence="3" id="KW-1185">Reference proteome</keyword>
<feature type="region of interest" description="Disordered" evidence="1">
    <location>
        <begin position="146"/>
        <end position="165"/>
    </location>
</feature>
<feature type="compositionally biased region" description="Basic and acidic residues" evidence="1">
    <location>
        <begin position="56"/>
        <end position="67"/>
    </location>
</feature>
<organism evidence="2 3">
    <name type="scientific">Leishmania donovani</name>
    <dbReference type="NCBI Taxonomy" id="5661"/>
    <lineage>
        <taxon>Eukaryota</taxon>
        <taxon>Discoba</taxon>
        <taxon>Euglenozoa</taxon>
        <taxon>Kinetoplastea</taxon>
        <taxon>Metakinetoplastina</taxon>
        <taxon>Trypanosomatida</taxon>
        <taxon>Trypanosomatidae</taxon>
        <taxon>Leishmaniinae</taxon>
        <taxon>Leishmania</taxon>
    </lineage>
</organism>
<dbReference type="OrthoDB" id="266697at2759"/>
<feature type="compositionally biased region" description="Basic and acidic residues" evidence="1">
    <location>
        <begin position="732"/>
        <end position="741"/>
    </location>
</feature>
<feature type="compositionally biased region" description="Basic and acidic residues" evidence="1">
    <location>
        <begin position="149"/>
        <end position="162"/>
    </location>
</feature>
<dbReference type="VEuPathDB" id="TriTrypDB:LdCL_170011000"/>
<feature type="region of interest" description="Disordered" evidence="1">
    <location>
        <begin position="1403"/>
        <end position="1426"/>
    </location>
</feature>
<name>A0A3S7WUF2_LEIDO</name>
<evidence type="ECO:0000256" key="1">
    <source>
        <dbReference type="SAM" id="MobiDB-lite"/>
    </source>
</evidence>
<dbReference type="VEuPathDB" id="TriTrypDB:LDHU3_17.0850"/>
<feature type="region of interest" description="Disordered" evidence="1">
    <location>
        <begin position="1"/>
        <end position="101"/>
    </location>
</feature>
<feature type="compositionally biased region" description="Polar residues" evidence="1">
    <location>
        <begin position="710"/>
        <end position="724"/>
    </location>
</feature>
<protein>
    <submittedName>
        <fullName evidence="2">Uncharacterized protein</fullName>
    </submittedName>
</protein>
<feature type="region of interest" description="Disordered" evidence="1">
    <location>
        <begin position="686"/>
        <end position="741"/>
    </location>
</feature>